<sequence length="86" mass="9410">MATILSLDKLLALLSESAGEDESIDYTGDILDMEFEALGYDSLAMFNTVNRVERDYGISVGDDIVANAKTPRLLLAEINERLRAVG</sequence>
<dbReference type="eggNOG" id="COG0236">
    <property type="taxonomic scope" value="Bacteria"/>
</dbReference>
<dbReference type="Gene3D" id="1.10.1200.10">
    <property type="entry name" value="ACP-like"/>
    <property type="match status" value="1"/>
</dbReference>
<dbReference type="SUPFAM" id="SSF47336">
    <property type="entry name" value="ACP-like"/>
    <property type="match status" value="1"/>
</dbReference>
<dbReference type="AlphaFoldDB" id="A0A193C6Q2"/>
<proteinExistence type="predicted"/>
<dbReference type="Pfam" id="PF00550">
    <property type="entry name" value="PP-binding"/>
    <property type="match status" value="1"/>
</dbReference>
<protein>
    <submittedName>
        <fullName evidence="2">Actinorhodin polyketide synthase</fullName>
    </submittedName>
</protein>
<dbReference type="InterPro" id="IPR036736">
    <property type="entry name" value="ACP-like_sf"/>
</dbReference>
<evidence type="ECO:0000313" key="2">
    <source>
        <dbReference type="EMBL" id="ANN20162.1"/>
    </source>
</evidence>
<dbReference type="STRING" id="31958.SD37_34250"/>
<keyword evidence="3" id="KW-1185">Reference proteome</keyword>
<dbReference type="RefSeq" id="WP_037308008.1">
    <property type="nucleotide sequence ID" value="NZ_CP016174.1"/>
</dbReference>
<dbReference type="KEGG" id="aori:SD37_34250"/>
<accession>A0A193C6Q2</accession>
<dbReference type="Proteomes" id="UP000093695">
    <property type="component" value="Chromosome"/>
</dbReference>
<evidence type="ECO:0000259" key="1">
    <source>
        <dbReference type="PROSITE" id="PS50075"/>
    </source>
</evidence>
<organism evidence="2 3">
    <name type="scientific">Amycolatopsis orientalis</name>
    <name type="common">Nocardia orientalis</name>
    <dbReference type="NCBI Taxonomy" id="31958"/>
    <lineage>
        <taxon>Bacteria</taxon>
        <taxon>Bacillati</taxon>
        <taxon>Actinomycetota</taxon>
        <taxon>Actinomycetes</taxon>
        <taxon>Pseudonocardiales</taxon>
        <taxon>Pseudonocardiaceae</taxon>
        <taxon>Amycolatopsis</taxon>
    </lineage>
</organism>
<name>A0A193C6Q2_AMYOR</name>
<evidence type="ECO:0000313" key="3">
    <source>
        <dbReference type="Proteomes" id="UP000093695"/>
    </source>
</evidence>
<dbReference type="InterPro" id="IPR009081">
    <property type="entry name" value="PP-bd_ACP"/>
</dbReference>
<feature type="domain" description="Carrier" evidence="1">
    <location>
        <begin position="1"/>
        <end position="82"/>
    </location>
</feature>
<reference evidence="2 3" key="1">
    <citation type="journal article" date="2015" name="Genome Announc.">
        <title>Draft Genome Sequence of Norvancomycin-Producing Strain Amycolatopsis orientalis CPCC200066.</title>
        <authorList>
            <person name="Lei X."/>
            <person name="Yuan F."/>
            <person name="Shi Y."/>
            <person name="Li X."/>
            <person name="Wang L."/>
            <person name="Hong B."/>
        </authorList>
    </citation>
    <scope>NUCLEOTIDE SEQUENCE [LARGE SCALE GENOMIC DNA]</scope>
    <source>
        <strain evidence="2 3">B-37</strain>
    </source>
</reference>
<gene>
    <name evidence="2" type="ORF">SD37_34250</name>
</gene>
<dbReference type="PROSITE" id="PS50075">
    <property type="entry name" value="CARRIER"/>
    <property type="match status" value="1"/>
</dbReference>
<dbReference type="EMBL" id="CP016174">
    <property type="protein sequence ID" value="ANN20162.1"/>
    <property type="molecule type" value="Genomic_DNA"/>
</dbReference>